<protein>
    <submittedName>
        <fullName evidence="1">Uncharacterized protein</fullName>
    </submittedName>
</protein>
<name>A0A9P1JRS1_9PROT</name>
<evidence type="ECO:0000313" key="1">
    <source>
        <dbReference type="EMBL" id="CCC98571.1"/>
    </source>
</evidence>
<sequence length="33" mass="3690">MVAYKIAQGVRAIFQKSRELTNGTSACFSDRLQ</sequence>
<dbReference type="Proteomes" id="UP000007319">
    <property type="component" value="Chromosome"/>
</dbReference>
<organism evidence="1 2">
    <name type="scientific">Azospirillum baldaniorum</name>
    <dbReference type="NCBI Taxonomy" id="1064539"/>
    <lineage>
        <taxon>Bacteria</taxon>
        <taxon>Pseudomonadati</taxon>
        <taxon>Pseudomonadota</taxon>
        <taxon>Alphaproteobacteria</taxon>
        <taxon>Rhodospirillales</taxon>
        <taxon>Azospirillaceae</taxon>
        <taxon>Azospirillum</taxon>
    </lineage>
</organism>
<keyword evidence="2" id="KW-1185">Reference proteome</keyword>
<evidence type="ECO:0000313" key="2">
    <source>
        <dbReference type="Proteomes" id="UP000007319"/>
    </source>
</evidence>
<proteinExistence type="predicted"/>
<dbReference type="KEGG" id="abs:AZOBR_140301"/>
<reference evidence="1 2" key="1">
    <citation type="journal article" date="2011" name="PLoS Genet.">
        <title>Azospirillum genomes reveal transition of bacteria from aquatic to terrestrial environments.</title>
        <authorList>
            <person name="Wisniewski-Dye F."/>
            <person name="Borziak K."/>
            <person name="Khalsa-Moyers G."/>
            <person name="Alexandre G."/>
            <person name="Sukharnikov L.O."/>
            <person name="Wuichet K."/>
            <person name="Hurst G.B."/>
            <person name="McDonald W.H."/>
            <person name="Robertson J.S."/>
            <person name="Barbe V."/>
            <person name="Calteau A."/>
            <person name="Rouy Z."/>
            <person name="Mangenot S."/>
            <person name="Prigent-Combaret C."/>
            <person name="Normand P."/>
            <person name="Boyer M."/>
            <person name="Siguier P."/>
            <person name="Dessaux Y."/>
            <person name="Elmerich C."/>
            <person name="Condemine G."/>
            <person name="Krishnen G."/>
            <person name="Kennedy I."/>
            <person name="Paterson A.H."/>
            <person name="Gonzalez V."/>
            <person name="Mavingui P."/>
            <person name="Zhulin I.B."/>
        </authorList>
    </citation>
    <scope>NUCLEOTIDE SEQUENCE [LARGE SCALE GENOMIC DNA]</scope>
    <source>
        <strain evidence="1 2">Sp245</strain>
    </source>
</reference>
<accession>A0A9P1JRS1</accession>
<dbReference type="EMBL" id="HE577327">
    <property type="protein sequence ID" value="CCC98571.1"/>
    <property type="molecule type" value="Genomic_DNA"/>
</dbReference>
<dbReference type="AlphaFoldDB" id="A0A9P1JRS1"/>
<gene>
    <name evidence="1" type="ORF">AZOBR_140301</name>
</gene>